<dbReference type="InterPro" id="IPR002347">
    <property type="entry name" value="SDR_fam"/>
</dbReference>
<dbReference type="EMBL" id="FLQS01000005">
    <property type="protein sequence ID" value="SBS72375.1"/>
    <property type="molecule type" value="Genomic_DNA"/>
</dbReference>
<organism evidence="5">
    <name type="scientific">uncultured Mycobacterium sp</name>
    <dbReference type="NCBI Taxonomy" id="171292"/>
    <lineage>
        <taxon>Bacteria</taxon>
        <taxon>Bacillati</taxon>
        <taxon>Actinomycetota</taxon>
        <taxon>Actinomycetes</taxon>
        <taxon>Mycobacteriales</taxon>
        <taxon>Mycobacteriaceae</taxon>
        <taxon>Mycobacterium</taxon>
        <taxon>environmental samples</taxon>
    </lineage>
</organism>
<evidence type="ECO:0000256" key="4">
    <source>
        <dbReference type="RuleBase" id="RU000363"/>
    </source>
</evidence>
<dbReference type="AlphaFoldDB" id="A0A1Y5P155"/>
<dbReference type="PRINTS" id="PR00081">
    <property type="entry name" value="GDHRDH"/>
</dbReference>
<dbReference type="NCBIfam" id="NF009467">
    <property type="entry name" value="PRK12826.1-3"/>
    <property type="match status" value="1"/>
</dbReference>
<proteinExistence type="inferred from homology"/>
<dbReference type="PRINTS" id="PR00080">
    <property type="entry name" value="SDRFAMILY"/>
</dbReference>
<evidence type="ECO:0000313" key="5">
    <source>
        <dbReference type="EMBL" id="SBS72375.1"/>
    </source>
</evidence>
<dbReference type="InterPro" id="IPR036291">
    <property type="entry name" value="NAD(P)-bd_dom_sf"/>
</dbReference>
<dbReference type="PANTHER" id="PTHR24321:SF8">
    <property type="entry name" value="ESTRADIOL 17-BETA-DEHYDROGENASE 8-RELATED"/>
    <property type="match status" value="1"/>
</dbReference>
<accession>A0A1Y5P155</accession>
<dbReference type="EC" id="1.-.-.-" evidence="5"/>
<evidence type="ECO:0000256" key="2">
    <source>
        <dbReference type="ARBA" id="ARBA00023002"/>
    </source>
</evidence>
<name>A0A1Y5P155_9MYCO</name>
<dbReference type="PROSITE" id="PS00061">
    <property type="entry name" value="ADH_SHORT"/>
    <property type="match status" value="1"/>
</dbReference>
<dbReference type="CDD" id="cd05233">
    <property type="entry name" value="SDR_c"/>
    <property type="match status" value="1"/>
</dbReference>
<keyword evidence="2 5" id="KW-0560">Oxidoreductase</keyword>
<evidence type="ECO:0000256" key="3">
    <source>
        <dbReference type="ARBA" id="ARBA00023027"/>
    </source>
</evidence>
<dbReference type="SUPFAM" id="SSF51735">
    <property type="entry name" value="NAD(P)-binding Rossmann-fold domains"/>
    <property type="match status" value="1"/>
</dbReference>
<dbReference type="PANTHER" id="PTHR24321">
    <property type="entry name" value="DEHYDROGENASES, SHORT CHAIN"/>
    <property type="match status" value="1"/>
</dbReference>
<comment type="similarity">
    <text evidence="1 4">Belongs to the short-chain dehydrogenases/reductases (SDR) family.</text>
</comment>
<dbReference type="GO" id="GO:0016491">
    <property type="term" value="F:oxidoreductase activity"/>
    <property type="evidence" value="ECO:0007669"/>
    <property type="project" value="UniProtKB-KW"/>
</dbReference>
<keyword evidence="3" id="KW-0520">NAD</keyword>
<reference evidence="5" key="1">
    <citation type="submission" date="2016-03" db="EMBL/GenBank/DDBJ databases">
        <authorList>
            <person name="Ploux O."/>
        </authorList>
    </citation>
    <scope>NUCLEOTIDE SEQUENCE</scope>
    <source>
        <strain evidence="5">UC10</strain>
    </source>
</reference>
<protein>
    <submittedName>
        <fullName evidence="5">Putative enzyme</fullName>
        <ecNumber evidence="5">1.-.-.-</ecNumber>
    </submittedName>
</protein>
<dbReference type="NCBIfam" id="TIGR03971">
    <property type="entry name" value="SDR_subfam_1"/>
    <property type="match status" value="1"/>
</dbReference>
<evidence type="ECO:0000256" key="1">
    <source>
        <dbReference type="ARBA" id="ARBA00006484"/>
    </source>
</evidence>
<dbReference type="Gene3D" id="3.40.50.720">
    <property type="entry name" value="NAD(P)-binding Rossmann-like Domain"/>
    <property type="match status" value="1"/>
</dbReference>
<gene>
    <name evidence="5" type="ORF">MHPYR_130118</name>
</gene>
<sequence>MAELIDTVAVITGAARGQGRSHAVALAAEGADIIAIDRCADIDSIPYPLATKEDLDETVRLVEAQGRRVVPVVADVRDLAALQAAVQSGVDALGDIDIVVANAGVVAIGLKDPLDEQLYRDIVETNLNGVWHTIAATVPSIIRKGRGGSIILTSSAQGLVGRGGDGSAAMFAYAAAKHGVVGLMRSAANAYAQHNIRVNTVHPSGVATPMILNENTIRMIQEQPNAAALSANLMPVPLVESEDVTNAVIFLASPKGRYITGVALPVDAGHAVM</sequence>
<dbReference type="FunFam" id="3.40.50.720:FF:000084">
    <property type="entry name" value="Short-chain dehydrogenase reductase"/>
    <property type="match status" value="1"/>
</dbReference>
<dbReference type="InterPro" id="IPR023985">
    <property type="entry name" value="SDR_subfam_1"/>
</dbReference>
<dbReference type="InterPro" id="IPR020904">
    <property type="entry name" value="Sc_DH/Rdtase_CS"/>
</dbReference>
<dbReference type="Pfam" id="PF00106">
    <property type="entry name" value="adh_short"/>
    <property type="match status" value="1"/>
</dbReference>